<name>A0ABY2DVT9_9FLAO</name>
<dbReference type="EMBL" id="SMLH01000001">
    <property type="protein sequence ID" value="TDE31819.1"/>
    <property type="molecule type" value="Genomic_DNA"/>
</dbReference>
<gene>
    <name evidence="4" type="primary">phoU</name>
    <name evidence="4" type="ORF">E0I61_03700</name>
</gene>
<sequence>MGSHIETELEKLKGIIIKIGNLAESQVTEAVKALLSEPVTEGKEVKKTENKIDRLDVKIDEVCQSIFALHQPVASDLRFIMSAMQISNEIERIGDLAISIIKKSKNIKDKHDLIVKFSIVDIARQVETITIKTNECFLTRNESTIGEIFILNNTIKNESDEAIHNIINEMKINSKTVVSGTNLVIVLKHLERISEHCTNIAEYVYFMINAKIIKHEKFDDKKFDSDNLD</sequence>
<dbReference type="InterPro" id="IPR038078">
    <property type="entry name" value="PhoU-like_sf"/>
</dbReference>
<feature type="domain" description="PhoU" evidence="3">
    <location>
        <begin position="120"/>
        <end position="204"/>
    </location>
</feature>
<keyword evidence="2" id="KW-0813">Transport</keyword>
<dbReference type="InterPro" id="IPR028366">
    <property type="entry name" value="PhoU"/>
</dbReference>
<dbReference type="SUPFAM" id="SSF109755">
    <property type="entry name" value="PhoU-like"/>
    <property type="match status" value="1"/>
</dbReference>
<evidence type="ECO:0000313" key="4">
    <source>
        <dbReference type="EMBL" id="TDE31819.1"/>
    </source>
</evidence>
<dbReference type="NCBIfam" id="TIGR02135">
    <property type="entry name" value="phoU_full"/>
    <property type="match status" value="1"/>
</dbReference>
<reference evidence="4 5" key="1">
    <citation type="submission" date="2019-03" db="EMBL/GenBank/DDBJ databases">
        <title>Novel species of Flavobacterium.</title>
        <authorList>
            <person name="Liu Q."/>
            <person name="Xin Y.-H."/>
        </authorList>
    </citation>
    <scope>NUCLEOTIDE SEQUENCE [LARGE SCALE GENOMIC DNA]</scope>
    <source>
        <strain evidence="4 5">LB2P22</strain>
    </source>
</reference>
<comment type="similarity">
    <text evidence="1 2">Belongs to the PhoU family.</text>
</comment>
<comment type="caution">
    <text evidence="4">The sequence shown here is derived from an EMBL/GenBank/DDBJ whole genome shotgun (WGS) entry which is preliminary data.</text>
</comment>
<dbReference type="RefSeq" id="WP_131990366.1">
    <property type="nucleotide sequence ID" value="NZ_SMLH01000001.1"/>
</dbReference>
<comment type="subcellular location">
    <subcellularLocation>
        <location evidence="2">Cytoplasm</location>
    </subcellularLocation>
</comment>
<evidence type="ECO:0000256" key="2">
    <source>
        <dbReference type="PIRNR" id="PIRNR003107"/>
    </source>
</evidence>
<keyword evidence="2" id="KW-0963">Cytoplasm</keyword>
<protein>
    <recommendedName>
        <fullName evidence="2">Phosphate-specific transport system accessory protein PhoU</fullName>
    </recommendedName>
</protein>
<dbReference type="PANTHER" id="PTHR42930">
    <property type="entry name" value="PHOSPHATE-SPECIFIC TRANSPORT SYSTEM ACCESSORY PROTEIN PHOU"/>
    <property type="match status" value="1"/>
</dbReference>
<dbReference type="Pfam" id="PF01895">
    <property type="entry name" value="PhoU"/>
    <property type="match status" value="2"/>
</dbReference>
<comment type="subunit">
    <text evidence="2">Homodimer.</text>
</comment>
<keyword evidence="5" id="KW-1185">Reference proteome</keyword>
<dbReference type="PIRSF" id="PIRSF003107">
    <property type="entry name" value="PhoU"/>
    <property type="match status" value="1"/>
</dbReference>
<keyword evidence="2" id="KW-0592">Phosphate transport</keyword>
<comment type="function">
    <text evidence="2">Plays a role in the regulation of phosphate uptake.</text>
</comment>
<dbReference type="Proteomes" id="UP000294685">
    <property type="component" value="Unassembled WGS sequence"/>
</dbReference>
<dbReference type="Gene3D" id="1.20.58.220">
    <property type="entry name" value="Phosphate transport system protein phou homolog 2, domain 2"/>
    <property type="match status" value="1"/>
</dbReference>
<accession>A0ABY2DVT9</accession>
<organism evidence="4 5">
    <name type="scientific">Flavobacterium ranwuense</name>
    <dbReference type="NCBI Taxonomy" id="2541725"/>
    <lineage>
        <taxon>Bacteria</taxon>
        <taxon>Pseudomonadati</taxon>
        <taxon>Bacteroidota</taxon>
        <taxon>Flavobacteriia</taxon>
        <taxon>Flavobacteriales</taxon>
        <taxon>Flavobacteriaceae</taxon>
        <taxon>Flavobacterium</taxon>
    </lineage>
</organism>
<feature type="domain" description="PhoU" evidence="3">
    <location>
        <begin position="16"/>
        <end position="102"/>
    </location>
</feature>
<evidence type="ECO:0000256" key="1">
    <source>
        <dbReference type="ARBA" id="ARBA00008107"/>
    </source>
</evidence>
<evidence type="ECO:0000313" key="5">
    <source>
        <dbReference type="Proteomes" id="UP000294685"/>
    </source>
</evidence>
<proteinExistence type="inferred from homology"/>
<dbReference type="InterPro" id="IPR026022">
    <property type="entry name" value="PhoU_dom"/>
</dbReference>
<evidence type="ECO:0000259" key="3">
    <source>
        <dbReference type="Pfam" id="PF01895"/>
    </source>
</evidence>
<dbReference type="PANTHER" id="PTHR42930:SF3">
    <property type="entry name" value="PHOSPHATE-SPECIFIC TRANSPORT SYSTEM ACCESSORY PROTEIN PHOU"/>
    <property type="match status" value="1"/>
</dbReference>